<evidence type="ECO:0000313" key="3">
    <source>
        <dbReference type="Proteomes" id="UP000593890"/>
    </source>
</evidence>
<organism evidence="2 3">
    <name type="scientific">Solibaculum mannosilyticum</name>
    <dbReference type="NCBI Taxonomy" id="2780922"/>
    <lineage>
        <taxon>Bacteria</taxon>
        <taxon>Bacillati</taxon>
        <taxon>Bacillota</taxon>
        <taxon>Clostridia</taxon>
        <taxon>Eubacteriales</taxon>
        <taxon>Oscillospiraceae</taxon>
        <taxon>Solibaculum</taxon>
    </lineage>
</organism>
<keyword evidence="3" id="KW-1185">Reference proteome</keyword>
<feature type="transmembrane region" description="Helical" evidence="1">
    <location>
        <begin position="69"/>
        <end position="91"/>
    </location>
</feature>
<evidence type="ECO:0000256" key="1">
    <source>
        <dbReference type="SAM" id="Phobius"/>
    </source>
</evidence>
<keyword evidence="1" id="KW-1133">Transmembrane helix</keyword>
<keyword evidence="1" id="KW-0472">Membrane</keyword>
<feature type="transmembrane region" description="Helical" evidence="1">
    <location>
        <begin position="103"/>
        <end position="125"/>
    </location>
</feature>
<evidence type="ECO:0000313" key="2">
    <source>
        <dbReference type="EMBL" id="BCI59927.1"/>
    </source>
</evidence>
<sequence length="133" mass="15342">MKRVVDYLYYIVLIAGVPLSCMFSNYLAAMVNRTFQPFPFTYLFYLVVFLFGIYLFLGRFLRLSEKESVLCKAVTIVMMFLFSMPSLLFPIGITNIVATSKLYILPFLIVGFLLPSMIFDIVNIVKAKKHHTI</sequence>
<dbReference type="RefSeq" id="WP_099323278.1">
    <property type="nucleotide sequence ID" value="NZ_AP023321.1"/>
</dbReference>
<reference evidence="3" key="1">
    <citation type="submission" date="2020-07" db="EMBL/GenBank/DDBJ databases">
        <title>Complete genome sequencing of Clostridia bacterium strain 12CBH8.</title>
        <authorList>
            <person name="Sakamoto M."/>
            <person name="Murakami T."/>
            <person name="Mori H."/>
        </authorList>
    </citation>
    <scope>NUCLEOTIDE SEQUENCE [LARGE SCALE GENOMIC DNA]</scope>
    <source>
        <strain evidence="3">12CBH8</strain>
    </source>
</reference>
<accession>A0A7I8CZL0</accession>
<dbReference type="EMBL" id="AP023321">
    <property type="protein sequence ID" value="BCI59927.1"/>
    <property type="molecule type" value="Genomic_DNA"/>
</dbReference>
<dbReference type="KEGG" id="sman:C12CBH8_05660"/>
<dbReference type="AlphaFoldDB" id="A0A7I8CZL0"/>
<dbReference type="Proteomes" id="UP000593890">
    <property type="component" value="Chromosome"/>
</dbReference>
<protein>
    <submittedName>
        <fullName evidence="2">Uncharacterized protein</fullName>
    </submittedName>
</protein>
<name>A0A7I8CZL0_9FIRM</name>
<gene>
    <name evidence="2" type="ORF">C12CBH8_05660</name>
</gene>
<proteinExistence type="predicted"/>
<feature type="transmembrane region" description="Helical" evidence="1">
    <location>
        <begin position="7"/>
        <end position="28"/>
    </location>
</feature>
<keyword evidence="1" id="KW-0812">Transmembrane</keyword>
<feature type="transmembrane region" description="Helical" evidence="1">
    <location>
        <begin position="40"/>
        <end position="57"/>
    </location>
</feature>